<dbReference type="EMBL" id="JAQQXQ010000001">
    <property type="protein sequence ID" value="MDC8753304.1"/>
    <property type="molecule type" value="Genomic_DNA"/>
</dbReference>
<evidence type="ECO:0000313" key="1">
    <source>
        <dbReference type="EMBL" id="MDC8753304.1"/>
    </source>
</evidence>
<dbReference type="CDD" id="cd06664">
    <property type="entry name" value="IscU_like"/>
    <property type="match status" value="1"/>
</dbReference>
<dbReference type="Gene3D" id="3.90.1010.10">
    <property type="match status" value="1"/>
</dbReference>
<keyword evidence="2" id="KW-1185">Reference proteome</keyword>
<dbReference type="Proteomes" id="UP001216558">
    <property type="component" value="Unassembled WGS sequence"/>
</dbReference>
<sequence>MTEAVEALPPKLYSPAVLALATELAGYPLEDSLDLRGEARSRTCGSELVIGLALAPDGMIDRVGMQVRACAIGQASAALLARAARGRGAAQIASTCEALAQWLAGEGDLPDWPDLSLLAPAKQHPARHGALLLPWKAASKALSSCAAAG</sequence>
<reference evidence="1 2" key="1">
    <citation type="submission" date="2022-10" db="EMBL/GenBank/DDBJ databases">
        <title>Erythrobacter sp. sf7 Genome sequencing.</title>
        <authorList>
            <person name="Park S."/>
        </authorList>
    </citation>
    <scope>NUCLEOTIDE SEQUENCE [LARGE SCALE GENOMIC DNA]</scope>
    <source>
        <strain evidence="2">sf7</strain>
    </source>
</reference>
<proteinExistence type="predicted"/>
<gene>
    <name evidence="1" type="ORF">OIK40_01455</name>
</gene>
<comment type="caution">
    <text evidence="1">The sequence shown here is derived from an EMBL/GenBank/DDBJ whole genome shotgun (WGS) entry which is preliminary data.</text>
</comment>
<dbReference type="InterPro" id="IPR002871">
    <property type="entry name" value="NIF_FeS_clus_asmbl_NifU_N"/>
</dbReference>
<dbReference type="RefSeq" id="WP_273675570.1">
    <property type="nucleotide sequence ID" value="NZ_JAQQXQ010000001.1"/>
</dbReference>
<dbReference type="SUPFAM" id="SSF82649">
    <property type="entry name" value="SufE/NifU"/>
    <property type="match status" value="1"/>
</dbReference>
<protein>
    <submittedName>
        <fullName evidence="1">Iron-sulfur cluster assembly scaffold protein</fullName>
    </submittedName>
</protein>
<organism evidence="1 2">
    <name type="scientific">Erythrobacter fulvus</name>
    <dbReference type="NCBI Taxonomy" id="2987523"/>
    <lineage>
        <taxon>Bacteria</taxon>
        <taxon>Pseudomonadati</taxon>
        <taxon>Pseudomonadota</taxon>
        <taxon>Alphaproteobacteria</taxon>
        <taxon>Sphingomonadales</taxon>
        <taxon>Erythrobacteraceae</taxon>
        <taxon>Erythrobacter/Porphyrobacter group</taxon>
        <taxon>Erythrobacter</taxon>
    </lineage>
</organism>
<name>A0ABT5JL26_9SPHN</name>
<evidence type="ECO:0000313" key="2">
    <source>
        <dbReference type="Proteomes" id="UP001216558"/>
    </source>
</evidence>
<accession>A0ABT5JL26</accession>